<feature type="compositionally biased region" description="Polar residues" evidence="1">
    <location>
        <begin position="481"/>
        <end position="502"/>
    </location>
</feature>
<feature type="compositionally biased region" description="Polar residues" evidence="1">
    <location>
        <begin position="975"/>
        <end position="1005"/>
    </location>
</feature>
<evidence type="ECO:0000256" key="1">
    <source>
        <dbReference type="SAM" id="MobiDB-lite"/>
    </source>
</evidence>
<feature type="compositionally biased region" description="Acidic residues" evidence="1">
    <location>
        <begin position="31"/>
        <end position="43"/>
    </location>
</feature>
<feature type="compositionally biased region" description="Basic and acidic residues" evidence="1">
    <location>
        <begin position="950"/>
        <end position="959"/>
    </location>
</feature>
<dbReference type="GeneID" id="27333501"/>
<feature type="compositionally biased region" description="Polar residues" evidence="1">
    <location>
        <begin position="1200"/>
        <end position="1216"/>
    </location>
</feature>
<feature type="compositionally biased region" description="Polar residues" evidence="1">
    <location>
        <begin position="595"/>
        <end position="606"/>
    </location>
</feature>
<feature type="compositionally biased region" description="Basic and acidic residues" evidence="1">
    <location>
        <begin position="697"/>
        <end position="706"/>
    </location>
</feature>
<sequence>MAAPGQYSSIKTNVGRTVTKKWKNANKISYDGDDWGDEDEYEEPVPVSAGNPRHPAWGQQPNIHPSNRSVTNPSPSRGGGRLSFDRDDERRTFSSGAFESAYPTTQRSPFPEPQHDYEDTPFPNYNGPPPLRVDTHGQGPMPPGFRPGSRGRNFQPYEEAPFSAPGTYPPSQRSGSSNRPPPIDPYQRHDSPMRPGSRGSTTSSRQFPPRKQSLTQQAPPSLDHLRPNQPVNAPTSDAVEPDDSRPIPVFVRPSDIYKRMEEEKEKARKSQDSSHRPSIDATTGPVRGEFVDAPPPRLDFQARTTGAAQTPVEEIDNKRRLKPNTLDTVPERKSEYGFDNLMSQADKPQSPATDSPITSAQPKETPAVGVTRRPTDASSVSNYTDRPDPISASTISRNVSVGERAFEHIPQDHSRPTFDLPPINRISDFGIDLSPQSADSHGVASGRTEPTTGLQSPNSNASQTVEPHSLQHQPSLGYRSMVQQAFEQSESQPELSPTSASDTIDRSNSDATTDISPIITRQNLPIANPHVVPPLVGGGAHGHSRQTSDVTVKAYEPGSPDIDLASPGPVRTGYRRDITPPSRDNSPARRPLSIERSTPIQPQQGFVESVREKDVVPDDAKRASSPPEKPLPQPPATQEAIRDTDSPIPERTTSDEWQEWQAHKKQFNQQAGFPDSGPATPYAPSPLQRSETPAKGTVRDLAERLETQSGRSTPSNTGSQVTSPVTEQTRPSVQSRNESFRPPIPGGWQSFTSTAGADQSAPRIDGPSSGDAPSHTDPPFVPSRMDSTDSIPTAKAPANRSDEDGGIKGKAFAAAASAGTALAHSLAGRRLSERTEDSKAPSEESSENEWDASSTDSKAESKIVDGSLEPAIDQSPEHETPKAPRISPDKPSSSPEPSKEENSSDAEVVEPEDSYVPAPLRTSRNLSDSSNPRPRVPGLVLHQESPTTADNERLEEEIAKSLTPKSSAYYGEVTAQDNGASAMRSTSSDSTPLKSAADPSTSAAYGSQNLSTLANIGSSLAGAIAPAPIGEPSSGRPSPLLSPVSTQAMKRHSPSPELPSEPGLDQRFQQDSRMPSEETPEQLHVSKSAQLDRTRPSGFDASQSLWSGSPSQQADPIATSVSVPHAEPESQPRPDSQAIPHSQSAPPQQPNEVGHSMQKDTIGEAGSQALQPDMLDRTLPQHAVQEASSEPRPFLKQRFSWETGSEETPTAVTPKQSAATLSTTSPATIKTELPPPSGAAEASRRGSTEEAGPGSHTVTLQDSDSKVQSPLPMEPSTLQATMHSPPIGSRPSETFNTRPSQTQLSAKAPGSTTVSLRDIMSLESPQARIKAYGETRTAYATSDGQLENWLLSMQNPEHAEIFAMSGREFQDASEAMSYKPFPRRILTDSAGARHMQEDGKRLMIKAGKFGGKAGIAAKGLFAKGKEKMRHVSHGEKVP</sequence>
<protein>
    <submittedName>
        <fullName evidence="2">Uncharacterized protein</fullName>
    </submittedName>
</protein>
<feature type="compositionally biased region" description="Low complexity" evidence="1">
    <location>
        <begin position="196"/>
        <end position="205"/>
    </location>
</feature>
<feature type="compositionally biased region" description="Polar residues" evidence="1">
    <location>
        <begin position="341"/>
        <end position="362"/>
    </location>
</feature>
<gene>
    <name evidence="2" type="ORF">PV08_06418</name>
</gene>
<feature type="compositionally biased region" description="Polar residues" evidence="1">
    <location>
        <begin position="1256"/>
        <end position="1268"/>
    </location>
</feature>
<organism evidence="2 3">
    <name type="scientific">Exophiala spinifera</name>
    <dbReference type="NCBI Taxonomy" id="91928"/>
    <lineage>
        <taxon>Eukaryota</taxon>
        <taxon>Fungi</taxon>
        <taxon>Dikarya</taxon>
        <taxon>Ascomycota</taxon>
        <taxon>Pezizomycotina</taxon>
        <taxon>Eurotiomycetes</taxon>
        <taxon>Chaetothyriomycetidae</taxon>
        <taxon>Chaetothyriales</taxon>
        <taxon>Herpotrichiellaceae</taxon>
        <taxon>Exophiala</taxon>
    </lineage>
</organism>
<reference evidence="2 3" key="1">
    <citation type="submission" date="2015-01" db="EMBL/GenBank/DDBJ databases">
        <title>The Genome Sequence of Exophiala spinifera CBS89968.</title>
        <authorList>
            <consortium name="The Broad Institute Genomics Platform"/>
            <person name="Cuomo C."/>
            <person name="de Hoog S."/>
            <person name="Gorbushina A."/>
            <person name="Stielow B."/>
            <person name="Teixiera M."/>
            <person name="Abouelleil A."/>
            <person name="Chapman S.B."/>
            <person name="Priest M."/>
            <person name="Young S.K."/>
            <person name="Wortman J."/>
            <person name="Nusbaum C."/>
            <person name="Birren B."/>
        </authorList>
    </citation>
    <scope>NUCLEOTIDE SEQUENCE [LARGE SCALE GENOMIC DNA]</scope>
    <source>
        <strain evidence="2 3">CBS 89968</strain>
    </source>
</reference>
<feature type="compositionally biased region" description="Basic and acidic residues" evidence="1">
    <location>
        <begin position="404"/>
        <end position="416"/>
    </location>
</feature>
<name>A0A0D1ZUA6_9EURO</name>
<feature type="compositionally biased region" description="Polar residues" evidence="1">
    <location>
        <begin position="169"/>
        <end position="178"/>
    </location>
</feature>
<proteinExistence type="predicted"/>
<feature type="compositionally biased region" description="Acidic residues" evidence="1">
    <location>
        <begin position="903"/>
        <end position="913"/>
    </location>
</feature>
<feature type="compositionally biased region" description="Polar residues" evidence="1">
    <location>
        <begin position="1100"/>
        <end position="1122"/>
    </location>
</feature>
<feature type="compositionally biased region" description="Polar residues" evidence="1">
    <location>
        <begin position="93"/>
        <end position="108"/>
    </location>
</feature>
<dbReference type="HOGENOM" id="CLU_252013_0_0_1"/>
<feature type="compositionally biased region" description="Low complexity" evidence="1">
    <location>
        <begin position="1023"/>
        <end position="1045"/>
    </location>
</feature>
<feature type="compositionally biased region" description="Polar residues" evidence="1">
    <location>
        <begin position="59"/>
        <end position="75"/>
    </location>
</feature>
<feature type="region of interest" description="Disordered" evidence="1">
    <location>
        <begin position="1023"/>
        <end position="1312"/>
    </location>
</feature>
<feature type="compositionally biased region" description="Polar residues" evidence="1">
    <location>
        <begin position="509"/>
        <end position="525"/>
    </location>
</feature>
<feature type="compositionally biased region" description="Low complexity" evidence="1">
    <location>
        <begin position="1217"/>
        <end position="1228"/>
    </location>
</feature>
<dbReference type="Proteomes" id="UP000053328">
    <property type="component" value="Unassembled WGS sequence"/>
</dbReference>
<feature type="compositionally biased region" description="Basic and acidic residues" evidence="1">
    <location>
        <begin position="255"/>
        <end position="278"/>
    </location>
</feature>
<feature type="compositionally biased region" description="Polar residues" evidence="1">
    <location>
        <begin position="1"/>
        <end position="16"/>
    </location>
</feature>
<dbReference type="EMBL" id="KN847495">
    <property type="protein sequence ID" value="KIW16367.1"/>
    <property type="molecule type" value="Genomic_DNA"/>
</dbReference>
<feature type="compositionally biased region" description="Low complexity" evidence="1">
    <location>
        <begin position="809"/>
        <end position="828"/>
    </location>
</feature>
<accession>A0A0D1ZUA6</accession>
<feature type="compositionally biased region" description="Polar residues" evidence="1">
    <location>
        <begin position="448"/>
        <end position="474"/>
    </location>
</feature>
<feature type="compositionally biased region" description="Polar residues" evidence="1">
    <location>
        <begin position="922"/>
        <end position="932"/>
    </location>
</feature>
<dbReference type="OrthoDB" id="5151921at2759"/>
<dbReference type="STRING" id="91928.A0A0D1ZUA6"/>
<feature type="compositionally biased region" description="Basic and acidic residues" evidence="1">
    <location>
        <begin position="609"/>
        <end position="622"/>
    </location>
</feature>
<dbReference type="VEuPathDB" id="FungiDB:PV08_06418"/>
<feature type="compositionally biased region" description="Polar residues" evidence="1">
    <location>
        <begin position="707"/>
        <end position="737"/>
    </location>
</feature>
<feature type="compositionally biased region" description="Basic and acidic residues" evidence="1">
    <location>
        <begin position="830"/>
        <end position="842"/>
    </location>
</feature>
<feature type="compositionally biased region" description="Polar residues" evidence="1">
    <location>
        <begin position="1291"/>
        <end position="1312"/>
    </location>
</feature>
<keyword evidence="3" id="KW-1185">Reference proteome</keyword>
<evidence type="ECO:0000313" key="3">
    <source>
        <dbReference type="Proteomes" id="UP000053328"/>
    </source>
</evidence>
<feature type="region of interest" description="Disordered" evidence="1">
    <location>
        <begin position="1"/>
        <end position="1005"/>
    </location>
</feature>
<dbReference type="RefSeq" id="XP_016236583.1">
    <property type="nucleotide sequence ID" value="XM_016380756.1"/>
</dbReference>
<feature type="compositionally biased region" description="Basic and acidic residues" evidence="1">
    <location>
        <begin position="83"/>
        <end position="92"/>
    </location>
</feature>
<evidence type="ECO:0000313" key="2">
    <source>
        <dbReference type="EMBL" id="KIW16367.1"/>
    </source>
</evidence>